<comment type="caution">
    <text evidence="1">The sequence shown here is derived from an EMBL/GenBank/DDBJ whole genome shotgun (WGS) entry which is preliminary data.</text>
</comment>
<dbReference type="PANTHER" id="PTHR10773:SF19">
    <property type="match status" value="1"/>
</dbReference>
<organism evidence="1 2">
    <name type="scientific">Labeo rohita</name>
    <name type="common">Indian major carp</name>
    <name type="synonym">Cyprinus rohita</name>
    <dbReference type="NCBI Taxonomy" id="84645"/>
    <lineage>
        <taxon>Eukaryota</taxon>
        <taxon>Metazoa</taxon>
        <taxon>Chordata</taxon>
        <taxon>Craniata</taxon>
        <taxon>Vertebrata</taxon>
        <taxon>Euteleostomi</taxon>
        <taxon>Actinopterygii</taxon>
        <taxon>Neopterygii</taxon>
        <taxon>Teleostei</taxon>
        <taxon>Ostariophysi</taxon>
        <taxon>Cypriniformes</taxon>
        <taxon>Cyprinidae</taxon>
        <taxon>Labeoninae</taxon>
        <taxon>Labeonini</taxon>
        <taxon>Labeo</taxon>
    </lineage>
</organism>
<reference evidence="1 2" key="1">
    <citation type="submission" date="2022-01" db="EMBL/GenBank/DDBJ databases">
        <title>A high-quality chromosome-level genome assembly of rohu carp, Labeo rohita.</title>
        <authorList>
            <person name="Arick M.A. II"/>
            <person name="Hsu C.-Y."/>
            <person name="Magbanua Z."/>
            <person name="Pechanova O."/>
            <person name="Grover C."/>
            <person name="Miller E."/>
            <person name="Thrash A."/>
            <person name="Ezzel L."/>
            <person name="Alam S."/>
            <person name="Benzie J."/>
            <person name="Hamilton M."/>
            <person name="Karsi A."/>
            <person name="Lawrence M.L."/>
            <person name="Peterson D.G."/>
        </authorList>
    </citation>
    <scope>NUCLEOTIDE SEQUENCE [LARGE SCALE GENOMIC DNA]</scope>
    <source>
        <strain evidence="2">BAU-BD-2019</strain>
        <tissue evidence="1">Blood</tissue>
    </source>
</reference>
<accession>A0ABQ8MSI4</accession>
<dbReference type="Proteomes" id="UP000830375">
    <property type="component" value="Unassembled WGS sequence"/>
</dbReference>
<evidence type="ECO:0000313" key="1">
    <source>
        <dbReference type="EMBL" id="KAI2665779.1"/>
    </source>
</evidence>
<proteinExistence type="predicted"/>
<dbReference type="PANTHER" id="PTHR10773">
    <property type="entry name" value="DNA-DIRECTED RNA POLYMERASES I, II, AND III SUBUNIT RPABC2"/>
    <property type="match status" value="1"/>
</dbReference>
<name>A0ABQ8MSI4_LABRO</name>
<protein>
    <submittedName>
        <fullName evidence="1">Pentafunctional AROM polypeptide</fullName>
    </submittedName>
</protein>
<dbReference type="EMBL" id="JACTAM010000004">
    <property type="protein sequence ID" value="KAI2665779.1"/>
    <property type="molecule type" value="Genomic_DNA"/>
</dbReference>
<evidence type="ECO:0000313" key="2">
    <source>
        <dbReference type="Proteomes" id="UP000830375"/>
    </source>
</evidence>
<keyword evidence="2" id="KW-1185">Reference proteome</keyword>
<sequence length="603" mass="69215">MSVSLKELCQMVNVPYDQARALIESESSDGESVEREEATMEDTVMEDTVVHADLSGGLEGEEASLLAPEQVQFDTVFNRGREEDSNAEEGAPPRKRLRAEKTWKKVINKKRRMVGKSYIGKQKQKKIMREPRAIGPRCSSAACAKSAKHHCSAIGTPERNNIFNEFWQHMTWEEKRMYVHGIGEWSALNWAKEGPTQADTEGQTHSNARRSVAGHEFIHSFLQDLPKVPSHYCRSTTSKQYLEPVFQSMADLYAVYCRAAAEKNATPLSRQVFTDEFKRLNLGLYHPKKDQCNICCAFKTGNLPDDEWQHHLLQKEEARAEKLSDKNKASNNTMVLCMDLQALLLCPKLKASALYYKPKLAVHNFTVYNMLTHSATCYVWHEGEGSLSASEFASCIVDYLSAHTEPDTFILWSDGCGYQNRNAVLSNALLQFSMKKNKVVIQKYLEKGHTQMECDSVHSVIERRLRDQDVYLPAEYVNLMKKARVKPHPYEVKYIDHTFFQDFTKLRLCKSLRPGVRPGDPTVHDIRAIRYNNNGTMDFKINHSDDWHPHPSHQLRNSTSDSHTVTPLYSDRLKINELKFKHLQDLKEVIPKDFHSFYNNLLH</sequence>
<gene>
    <name evidence="1" type="ORF">H4Q32_022875</name>
</gene>